<dbReference type="CDD" id="cd19481">
    <property type="entry name" value="RecA-like_protease"/>
    <property type="match status" value="1"/>
</dbReference>
<evidence type="ECO:0000313" key="1">
    <source>
        <dbReference type="EMBL" id="BDI34259.1"/>
    </source>
</evidence>
<dbReference type="KEGG" id="ccot:CCAX7_63100"/>
<gene>
    <name evidence="1" type="ORF">CCAX7_63100</name>
</gene>
<dbReference type="Pfam" id="PF00004">
    <property type="entry name" value="AAA"/>
    <property type="match status" value="1"/>
</dbReference>
<dbReference type="OrthoDB" id="9806903at2"/>
<dbReference type="SMART" id="SM00382">
    <property type="entry name" value="AAA"/>
    <property type="match status" value="1"/>
</dbReference>
<dbReference type="GO" id="GO:0016887">
    <property type="term" value="F:ATP hydrolysis activity"/>
    <property type="evidence" value="ECO:0007669"/>
    <property type="project" value="InterPro"/>
</dbReference>
<dbReference type="Proteomes" id="UP000287394">
    <property type="component" value="Chromosome"/>
</dbReference>
<dbReference type="PANTHER" id="PTHR46411:SF3">
    <property type="entry name" value="AAA+ ATPASE DOMAIN-CONTAINING PROTEIN"/>
    <property type="match status" value="1"/>
</dbReference>
<dbReference type="RefSeq" id="WP_119321791.1">
    <property type="nucleotide sequence ID" value="NZ_AP025739.1"/>
</dbReference>
<evidence type="ECO:0000313" key="2">
    <source>
        <dbReference type="Proteomes" id="UP000287394"/>
    </source>
</evidence>
<keyword evidence="2" id="KW-1185">Reference proteome</keyword>
<dbReference type="Gene3D" id="3.40.50.300">
    <property type="entry name" value="P-loop containing nucleotide triphosphate hydrolases"/>
    <property type="match status" value="1"/>
</dbReference>
<organism evidence="1 2">
    <name type="scientific">Capsulimonas corticalis</name>
    <dbReference type="NCBI Taxonomy" id="2219043"/>
    <lineage>
        <taxon>Bacteria</taxon>
        <taxon>Bacillati</taxon>
        <taxon>Armatimonadota</taxon>
        <taxon>Armatimonadia</taxon>
        <taxon>Capsulimonadales</taxon>
        <taxon>Capsulimonadaceae</taxon>
        <taxon>Capsulimonas</taxon>
    </lineage>
</organism>
<sequence length="654" mass="70279">MSQANRWHEENQRSLTAALARVRAALERHVAVAKGGEAVPELAEGDISEGGSALDHLCRVFGLSAFERDTLMLCAGMELSAGWAALCASAQGDAARAYPTFSLALAALPDAHWNALAPTAPLRRARLIDLGSGGALTSAPIQIQERVLHFLTGVESPEERLAGMIEPVRRAGDLVPSHQALVDQIVAAWTASNGGDVLPVIQLCGDDRDAKFAVAHAAAIAVGRTLSVIAPDALPASLGDWEPILRLWEREAALSGGALLVDCDDLDGSETARGAAVTRLIERAPGIVFVAARERRTLRVRPAVSFDVRKPTVDEQRALWRGALGDAYALNGHVELLTSQFDIGARTIRTASASALAQIGAAVDADPAAIKQALWDACRTQARPRLDDLAQRIEGSACWDDLVLPEAQRLILRDIAAHVRQRATVYETWGFAAQGTRGLGVSALFAGSSGTGKTMAAEVIARELRLDLYRIDLSSVVSKYIGETEKNLKRVFDAAEEGGAVLLFDEADALFGKRSEVKDSHDRYANIEVSYLLQRMESYRGLAILTTNLQSSLDTAFLRRLRFVVQFPFPDPVQRAEIWRRVFPAGAPTEGLDAQKLARLTMAGGNIRNIALNAAFLAADEGTPIGMAHALRAAQSEYAKLDKTLTDSEVAGWV</sequence>
<accession>A0A402CWR0</accession>
<dbReference type="InterPro" id="IPR003593">
    <property type="entry name" value="AAA+_ATPase"/>
</dbReference>
<dbReference type="AlphaFoldDB" id="A0A402CWR0"/>
<dbReference type="InterPro" id="IPR003959">
    <property type="entry name" value="ATPase_AAA_core"/>
</dbReference>
<protein>
    <submittedName>
        <fullName evidence="1">ATPase</fullName>
    </submittedName>
</protein>
<dbReference type="GO" id="GO:0005524">
    <property type="term" value="F:ATP binding"/>
    <property type="evidence" value="ECO:0007669"/>
    <property type="project" value="InterPro"/>
</dbReference>
<dbReference type="PANTHER" id="PTHR46411">
    <property type="entry name" value="FAMILY ATPASE, PUTATIVE-RELATED"/>
    <property type="match status" value="1"/>
</dbReference>
<dbReference type="InterPro" id="IPR054472">
    <property type="entry name" value="WHD"/>
</dbReference>
<dbReference type="SUPFAM" id="SSF52540">
    <property type="entry name" value="P-loop containing nucleoside triphosphate hydrolases"/>
    <property type="match status" value="1"/>
</dbReference>
<dbReference type="Pfam" id="PF22977">
    <property type="entry name" value="WHD"/>
    <property type="match status" value="1"/>
</dbReference>
<name>A0A402CWR0_9BACT</name>
<dbReference type="EMBL" id="AP025739">
    <property type="protein sequence ID" value="BDI34259.1"/>
    <property type="molecule type" value="Genomic_DNA"/>
</dbReference>
<reference evidence="1 2" key="1">
    <citation type="journal article" date="2019" name="Int. J. Syst. Evol. Microbiol.">
        <title>Capsulimonas corticalis gen. nov., sp. nov., an aerobic capsulated bacterium, of a novel bacterial order, Capsulimonadales ord. nov., of the class Armatimonadia of the phylum Armatimonadetes.</title>
        <authorList>
            <person name="Li J."/>
            <person name="Kudo C."/>
            <person name="Tonouchi A."/>
        </authorList>
    </citation>
    <scope>NUCLEOTIDE SEQUENCE [LARGE SCALE GENOMIC DNA]</scope>
    <source>
        <strain evidence="1 2">AX-7</strain>
    </source>
</reference>
<dbReference type="InterPro" id="IPR027417">
    <property type="entry name" value="P-loop_NTPase"/>
</dbReference>
<proteinExistence type="predicted"/>